<protein>
    <submittedName>
        <fullName evidence="1">Uncharacterized protein</fullName>
    </submittedName>
</protein>
<dbReference type="GO" id="GO:0046917">
    <property type="term" value="F:triphosphoribosyl-dephospho-CoA synthase activity"/>
    <property type="evidence" value="ECO:0007669"/>
    <property type="project" value="InterPro"/>
</dbReference>
<dbReference type="PANTHER" id="PTHR42280">
    <property type="entry name" value="CITG FAMILY PROTEIN"/>
    <property type="match status" value="1"/>
</dbReference>
<dbReference type="Gene3D" id="1.10.4200.10">
    <property type="entry name" value="Triphosphoribosyl-dephospho-CoA protein"/>
    <property type="match status" value="1"/>
</dbReference>
<dbReference type="GO" id="GO:0005524">
    <property type="term" value="F:ATP binding"/>
    <property type="evidence" value="ECO:0007669"/>
    <property type="project" value="InterPro"/>
</dbReference>
<accession>X1DDT8</accession>
<organism evidence="1">
    <name type="scientific">marine sediment metagenome</name>
    <dbReference type="NCBI Taxonomy" id="412755"/>
    <lineage>
        <taxon>unclassified sequences</taxon>
        <taxon>metagenomes</taxon>
        <taxon>ecological metagenomes</taxon>
    </lineage>
</organism>
<proteinExistence type="predicted"/>
<evidence type="ECO:0000313" key="1">
    <source>
        <dbReference type="EMBL" id="GAH18946.1"/>
    </source>
</evidence>
<reference evidence="1" key="1">
    <citation type="journal article" date="2014" name="Front. Microbiol.">
        <title>High frequency of phylogenetically diverse reductive dehalogenase-homologous genes in deep subseafloor sedimentary metagenomes.</title>
        <authorList>
            <person name="Kawai M."/>
            <person name="Futagami T."/>
            <person name="Toyoda A."/>
            <person name="Takaki Y."/>
            <person name="Nishi S."/>
            <person name="Hori S."/>
            <person name="Arai W."/>
            <person name="Tsubouchi T."/>
            <person name="Morono Y."/>
            <person name="Uchiyama I."/>
            <person name="Ito T."/>
            <person name="Fujiyama A."/>
            <person name="Inagaki F."/>
            <person name="Takami H."/>
        </authorList>
    </citation>
    <scope>NUCLEOTIDE SEQUENCE</scope>
    <source>
        <strain evidence="1">Expedition CK06-06</strain>
    </source>
</reference>
<comment type="caution">
    <text evidence="1">The sequence shown here is derived from an EMBL/GenBank/DDBJ whole genome shotgun (WGS) entry which is preliminary data.</text>
</comment>
<dbReference type="AlphaFoldDB" id="X1DDT8"/>
<sequence length="183" mass="20689">MKWQKGGNVLLGHILILAPLAAASIICLKTGKIKITDLKYYINKVIENSSVSDTVNLYEAIRLSNPGGLGKIEKYDINDKNSLNEIIKDNINLKKIFELSKEYDLLSLEYSTGFNIIINEGLPYFFNLFSQYNDINTATVNTYLKLLSEYPDTLVIRKSGLDSALYISFSFSGFIRNWSVIII</sequence>
<dbReference type="Pfam" id="PF01874">
    <property type="entry name" value="CitG"/>
    <property type="match status" value="1"/>
</dbReference>
<name>X1DDT8_9ZZZZ</name>
<gene>
    <name evidence="1" type="ORF">S03H2_06534</name>
</gene>
<dbReference type="InterPro" id="IPR002736">
    <property type="entry name" value="CitG"/>
</dbReference>
<dbReference type="EMBL" id="BARU01002881">
    <property type="protein sequence ID" value="GAH18946.1"/>
    <property type="molecule type" value="Genomic_DNA"/>
</dbReference>
<dbReference type="PANTHER" id="PTHR42280:SF1">
    <property type="entry name" value="CITG FAMILY PROTEIN"/>
    <property type="match status" value="1"/>
</dbReference>